<dbReference type="InterPro" id="IPR036520">
    <property type="entry name" value="UPF0759_sf"/>
</dbReference>
<dbReference type="PANTHER" id="PTHR30348">
    <property type="entry name" value="UNCHARACTERIZED PROTEIN YECE"/>
    <property type="match status" value="1"/>
</dbReference>
<protein>
    <submittedName>
        <fullName evidence="1">DUF72 domain-containing protein</fullName>
    </submittedName>
</protein>
<sequence>MARAPSSPLGRAVASVRIGTAGWSIPKEHAAPFPAAGSHLERYGAVLNAVEINSSFYRPHRPATYERWAASVPEDFRFAVKMPKAITHERRLKDVGDLLDRFLSEVGGLGPKLGPLLVQLPPSLSFQPGVADGFLNGLRSRVEGSIVCEPRHPSWFTPEVEALLDELRIARVAADRAPVPGADEPGGWRGLSYYRLHGSPKIYYSAYNAEYLAVIAGVLARDAAVGVETWCIFDNTAAFAATGDALTTRGLIQTRVEP</sequence>
<proteinExistence type="predicted"/>
<keyword evidence="2" id="KW-1185">Reference proteome</keyword>
<dbReference type="RefSeq" id="WP_377029596.1">
    <property type="nucleotide sequence ID" value="NZ_JBHOMY010000026.1"/>
</dbReference>
<dbReference type="SUPFAM" id="SSF117396">
    <property type="entry name" value="TM1631-like"/>
    <property type="match status" value="1"/>
</dbReference>
<dbReference type="PANTHER" id="PTHR30348:SF14">
    <property type="entry name" value="BLR8050 PROTEIN"/>
    <property type="match status" value="1"/>
</dbReference>
<dbReference type="InterPro" id="IPR002763">
    <property type="entry name" value="DUF72"/>
</dbReference>
<evidence type="ECO:0000313" key="2">
    <source>
        <dbReference type="Proteomes" id="UP001593940"/>
    </source>
</evidence>
<comment type="caution">
    <text evidence="1">The sequence shown here is derived from an EMBL/GenBank/DDBJ whole genome shotgun (WGS) entry which is preliminary data.</text>
</comment>
<accession>A0ABV6Y719</accession>
<evidence type="ECO:0000313" key="1">
    <source>
        <dbReference type="EMBL" id="MFC1457065.1"/>
    </source>
</evidence>
<dbReference type="Gene3D" id="3.20.20.410">
    <property type="entry name" value="Protein of unknown function UPF0759"/>
    <property type="match status" value="1"/>
</dbReference>
<dbReference type="Proteomes" id="UP001593940">
    <property type="component" value="Unassembled WGS sequence"/>
</dbReference>
<name>A0ABV6Y719_9HYPH</name>
<dbReference type="Pfam" id="PF01904">
    <property type="entry name" value="DUF72"/>
    <property type="match status" value="1"/>
</dbReference>
<reference evidence="1 2" key="1">
    <citation type="submission" date="2024-09" db="EMBL/GenBank/DDBJ databases">
        <title>Nodulacao em especies de Leguminosae Basais da Amazonia e Caracterizacao dos Rizobios e Bacterias Associadas aos Nodulos.</title>
        <authorList>
            <person name="Jambeiro I.C.A."/>
            <person name="Lopes I.S."/>
            <person name="Aguiar E.R.G.R."/>
            <person name="Santos A.F.J."/>
            <person name="Dos Santos J.M.F."/>
            <person name="Gross E."/>
        </authorList>
    </citation>
    <scope>NUCLEOTIDE SEQUENCE [LARGE SCALE GENOMIC DNA]</scope>
    <source>
        <strain evidence="1 2">BRUESC1165</strain>
    </source>
</reference>
<organism evidence="1 2">
    <name type="scientific">Microvirga arabica</name>
    <dbReference type="NCBI Taxonomy" id="1128671"/>
    <lineage>
        <taxon>Bacteria</taxon>
        <taxon>Pseudomonadati</taxon>
        <taxon>Pseudomonadota</taxon>
        <taxon>Alphaproteobacteria</taxon>
        <taxon>Hyphomicrobiales</taxon>
        <taxon>Methylobacteriaceae</taxon>
        <taxon>Microvirga</taxon>
    </lineage>
</organism>
<gene>
    <name evidence="1" type="ORF">ACETIH_10115</name>
</gene>
<dbReference type="EMBL" id="JBHOMY010000026">
    <property type="protein sequence ID" value="MFC1457065.1"/>
    <property type="molecule type" value="Genomic_DNA"/>
</dbReference>